<evidence type="ECO:0000313" key="5">
    <source>
        <dbReference type="Proteomes" id="UP000479756"/>
    </source>
</evidence>
<evidence type="ECO:0000259" key="3">
    <source>
        <dbReference type="PROSITE" id="PS50893"/>
    </source>
</evidence>
<dbReference type="InterPro" id="IPR015854">
    <property type="entry name" value="ABC_transpr_LolD-like"/>
</dbReference>
<dbReference type="InterPro" id="IPR003439">
    <property type="entry name" value="ABC_transporter-like_ATP-bd"/>
</dbReference>
<dbReference type="RefSeq" id="WP_163472827.1">
    <property type="nucleotide sequence ID" value="NZ_JAAGWZ010000002.1"/>
</dbReference>
<dbReference type="InterPro" id="IPR003593">
    <property type="entry name" value="AAA+_ATPase"/>
</dbReference>
<sequence>MDSKPVIELRAVTKRYRTDHHRVALPTVSFSANAGELVWLTGPSGSGKSTLLGIAALVTEPDSGEVWLGGVRRDTERRAGRILARQQLVGLMPQTSHLIPELSAVQNLRLSSDPRRAARPTRLLRRVGITHSAHGRVDDLRHGDQTRTSLARALVGDPAIVLADEPSAGLDDTDAAAIFSVLRELADEGRCVVVASHDRRVEHYAHRSVALAAAGSE</sequence>
<dbReference type="Pfam" id="PF00005">
    <property type="entry name" value="ABC_tran"/>
    <property type="match status" value="1"/>
</dbReference>
<dbReference type="GO" id="GO:0022857">
    <property type="term" value="F:transmembrane transporter activity"/>
    <property type="evidence" value="ECO:0007669"/>
    <property type="project" value="TreeGrafter"/>
</dbReference>
<comment type="caution">
    <text evidence="4">The sequence shown here is derived from an EMBL/GenBank/DDBJ whole genome shotgun (WGS) entry which is preliminary data.</text>
</comment>
<keyword evidence="2 4" id="KW-0067">ATP-binding</keyword>
<organism evidence="4 5">
    <name type="scientific">Galbitalea soli</name>
    <dbReference type="NCBI Taxonomy" id="1268042"/>
    <lineage>
        <taxon>Bacteria</taxon>
        <taxon>Bacillati</taxon>
        <taxon>Actinomycetota</taxon>
        <taxon>Actinomycetes</taxon>
        <taxon>Micrococcales</taxon>
        <taxon>Microbacteriaceae</taxon>
        <taxon>Galbitalea</taxon>
    </lineage>
</organism>
<dbReference type="EMBL" id="JAAGWZ010000002">
    <property type="protein sequence ID" value="NEM91143.1"/>
    <property type="molecule type" value="Genomic_DNA"/>
</dbReference>
<accession>A0A7C9TRN6</accession>
<dbReference type="Proteomes" id="UP000479756">
    <property type="component" value="Unassembled WGS sequence"/>
</dbReference>
<dbReference type="SMART" id="SM00382">
    <property type="entry name" value="AAA"/>
    <property type="match status" value="1"/>
</dbReference>
<dbReference type="PANTHER" id="PTHR24220">
    <property type="entry name" value="IMPORT ATP-BINDING PROTEIN"/>
    <property type="match status" value="1"/>
</dbReference>
<dbReference type="AlphaFoldDB" id="A0A7C9TRN6"/>
<keyword evidence="5" id="KW-1185">Reference proteome</keyword>
<dbReference type="GO" id="GO:0016887">
    <property type="term" value="F:ATP hydrolysis activity"/>
    <property type="evidence" value="ECO:0007669"/>
    <property type="project" value="InterPro"/>
</dbReference>
<evidence type="ECO:0000256" key="2">
    <source>
        <dbReference type="ARBA" id="ARBA00022840"/>
    </source>
</evidence>
<dbReference type="SUPFAM" id="SSF52540">
    <property type="entry name" value="P-loop containing nucleoside triphosphate hydrolases"/>
    <property type="match status" value="1"/>
</dbReference>
<proteinExistence type="predicted"/>
<reference evidence="4 5" key="1">
    <citation type="journal article" date="2014" name="Int. J. Syst. Evol. Microbiol.">
        <title>Description of Galbitalea soli gen. nov., sp. nov., and Frondihabitans sucicola sp. nov.</title>
        <authorList>
            <person name="Kim S.J."/>
            <person name="Lim J.M."/>
            <person name="Ahn J.H."/>
            <person name="Weon H.Y."/>
            <person name="Hamada M."/>
            <person name="Suzuki K."/>
            <person name="Ahn T.Y."/>
            <person name="Kwon S.W."/>
        </authorList>
    </citation>
    <scope>NUCLEOTIDE SEQUENCE [LARGE SCALE GENOMIC DNA]</scope>
    <source>
        <strain evidence="4 5">NBRC 108727</strain>
    </source>
</reference>
<evidence type="ECO:0000256" key="1">
    <source>
        <dbReference type="ARBA" id="ARBA00022741"/>
    </source>
</evidence>
<dbReference type="PROSITE" id="PS50893">
    <property type="entry name" value="ABC_TRANSPORTER_2"/>
    <property type="match status" value="1"/>
</dbReference>
<gene>
    <name evidence="4" type="ORF">G3T37_07210</name>
</gene>
<protein>
    <submittedName>
        <fullName evidence="4">ATP-binding cassette domain-containing protein</fullName>
    </submittedName>
</protein>
<feature type="domain" description="ABC transporter" evidence="3">
    <location>
        <begin position="7"/>
        <end position="217"/>
    </location>
</feature>
<dbReference type="Gene3D" id="3.40.50.300">
    <property type="entry name" value="P-loop containing nucleotide triphosphate hydrolases"/>
    <property type="match status" value="1"/>
</dbReference>
<dbReference type="InterPro" id="IPR027417">
    <property type="entry name" value="P-loop_NTPase"/>
</dbReference>
<keyword evidence="1" id="KW-0547">Nucleotide-binding</keyword>
<dbReference type="GO" id="GO:0005886">
    <property type="term" value="C:plasma membrane"/>
    <property type="evidence" value="ECO:0007669"/>
    <property type="project" value="TreeGrafter"/>
</dbReference>
<name>A0A7C9TRN6_9MICO</name>
<dbReference type="GO" id="GO:0005524">
    <property type="term" value="F:ATP binding"/>
    <property type="evidence" value="ECO:0007669"/>
    <property type="project" value="UniProtKB-KW"/>
</dbReference>
<evidence type="ECO:0000313" key="4">
    <source>
        <dbReference type="EMBL" id="NEM91143.1"/>
    </source>
</evidence>